<keyword evidence="1" id="KW-0472">Membrane</keyword>
<keyword evidence="1" id="KW-0812">Transmembrane</keyword>
<gene>
    <name evidence="2" type="ORF">ROJ8625_04130</name>
</gene>
<dbReference type="Proteomes" id="UP000193570">
    <property type="component" value="Unassembled WGS sequence"/>
</dbReference>
<sequence length="66" mass="7207">MTEWTSTEIAEHIRTPEALPGLEPQEYEFSKEGRAGVPGSGVIKALFVTVLFWCVVGATLFVVVVL</sequence>
<evidence type="ECO:0000313" key="3">
    <source>
        <dbReference type="Proteomes" id="UP000193570"/>
    </source>
</evidence>
<name>A0A1X7ABF6_9RHOB</name>
<evidence type="ECO:0000256" key="1">
    <source>
        <dbReference type="SAM" id="Phobius"/>
    </source>
</evidence>
<organism evidence="2 3">
    <name type="scientific">Roseivivax jejudonensis</name>
    <dbReference type="NCBI Taxonomy" id="1529041"/>
    <lineage>
        <taxon>Bacteria</taxon>
        <taxon>Pseudomonadati</taxon>
        <taxon>Pseudomonadota</taxon>
        <taxon>Alphaproteobacteria</taxon>
        <taxon>Rhodobacterales</taxon>
        <taxon>Roseobacteraceae</taxon>
        <taxon>Roseivivax</taxon>
    </lineage>
</organism>
<protein>
    <submittedName>
        <fullName evidence="2">Uncharacterized protein</fullName>
    </submittedName>
</protein>
<accession>A0A1X7ABF6</accession>
<evidence type="ECO:0000313" key="2">
    <source>
        <dbReference type="EMBL" id="SLN74940.1"/>
    </source>
</evidence>
<dbReference type="AlphaFoldDB" id="A0A1X7ABF6"/>
<reference evidence="2 3" key="1">
    <citation type="submission" date="2017-03" db="EMBL/GenBank/DDBJ databases">
        <authorList>
            <person name="Afonso C.L."/>
            <person name="Miller P.J."/>
            <person name="Scott M.A."/>
            <person name="Spackman E."/>
            <person name="Goraichik I."/>
            <person name="Dimitrov K.M."/>
            <person name="Suarez D.L."/>
            <person name="Swayne D.E."/>
        </authorList>
    </citation>
    <scope>NUCLEOTIDE SEQUENCE [LARGE SCALE GENOMIC DNA]</scope>
    <source>
        <strain evidence="2 3">CECT 8625</strain>
    </source>
</reference>
<dbReference type="EMBL" id="FWFK01000011">
    <property type="protein sequence ID" value="SLN74940.1"/>
    <property type="molecule type" value="Genomic_DNA"/>
</dbReference>
<proteinExistence type="predicted"/>
<keyword evidence="1" id="KW-1133">Transmembrane helix</keyword>
<feature type="transmembrane region" description="Helical" evidence="1">
    <location>
        <begin position="45"/>
        <end position="65"/>
    </location>
</feature>
<keyword evidence="3" id="KW-1185">Reference proteome</keyword>